<accession>A0A895YAH8</accession>
<dbReference type="RefSeq" id="WP_239676941.1">
    <property type="nucleotide sequence ID" value="NZ_CP070499.1"/>
</dbReference>
<dbReference type="KEGG" id="nhy:JQS43_25645"/>
<evidence type="ECO:0000313" key="2">
    <source>
        <dbReference type="Proteomes" id="UP000662857"/>
    </source>
</evidence>
<organism evidence="1 2">
    <name type="scientific">Natronosporangium hydrolyticum</name>
    <dbReference type="NCBI Taxonomy" id="2811111"/>
    <lineage>
        <taxon>Bacteria</taxon>
        <taxon>Bacillati</taxon>
        <taxon>Actinomycetota</taxon>
        <taxon>Actinomycetes</taxon>
        <taxon>Micromonosporales</taxon>
        <taxon>Micromonosporaceae</taxon>
        <taxon>Natronosporangium</taxon>
    </lineage>
</organism>
<keyword evidence="2" id="KW-1185">Reference proteome</keyword>
<dbReference type="Pfam" id="PF09957">
    <property type="entry name" value="VapB_antitoxin"/>
    <property type="match status" value="1"/>
</dbReference>
<evidence type="ECO:0000313" key="1">
    <source>
        <dbReference type="EMBL" id="QSB14784.1"/>
    </source>
</evidence>
<dbReference type="Proteomes" id="UP000662857">
    <property type="component" value="Chromosome"/>
</dbReference>
<dbReference type="EMBL" id="CP070499">
    <property type="protein sequence ID" value="QSB14784.1"/>
    <property type="molecule type" value="Genomic_DNA"/>
</dbReference>
<gene>
    <name evidence="1" type="ORF">JQS43_25645</name>
</gene>
<sequence length="70" mass="7664">MAKTLVDIDDELLAEATIALGTTTKKETVTSALRAAVTASRTRRSHALAELQQVADEGGFDFDRYHELDE</sequence>
<reference evidence="1" key="1">
    <citation type="submission" date="2021-02" db="EMBL/GenBank/DDBJ databases">
        <title>Natrosporangium hydrolyticum gen. nov., sp. nov, a haloalkaliphilic actinobacterium from a soda solonchak soil.</title>
        <authorList>
            <person name="Sorokin D.Y."/>
            <person name="Khijniak T.V."/>
            <person name="Zakharycheva A.P."/>
            <person name="Boueva O.V."/>
            <person name="Ariskina E.V."/>
            <person name="Hahnke R.L."/>
            <person name="Bunk B."/>
            <person name="Sproer C."/>
            <person name="Schumann P."/>
            <person name="Evtushenko L.I."/>
            <person name="Kublanov I.V."/>
        </authorList>
    </citation>
    <scope>NUCLEOTIDE SEQUENCE</scope>
    <source>
        <strain evidence="1">DSM 106523</strain>
    </source>
</reference>
<proteinExistence type="predicted"/>
<protein>
    <submittedName>
        <fullName evidence="1">Type II toxin-antitoxin system VapB family antitoxin</fullName>
    </submittedName>
</protein>
<name>A0A895YAH8_9ACTN</name>
<dbReference type="InterPro" id="IPR019239">
    <property type="entry name" value="VapB_antitoxin"/>
</dbReference>
<dbReference type="AlphaFoldDB" id="A0A895YAH8"/>